<protein>
    <submittedName>
        <fullName evidence="1">Uncharacterized protein</fullName>
    </submittedName>
</protein>
<feature type="non-terminal residue" evidence="1">
    <location>
        <position position="1"/>
    </location>
</feature>
<dbReference type="EMBL" id="BARW01024964">
    <property type="protein sequence ID" value="GAI97932.1"/>
    <property type="molecule type" value="Genomic_DNA"/>
</dbReference>
<reference evidence="1" key="1">
    <citation type="journal article" date="2014" name="Front. Microbiol.">
        <title>High frequency of phylogenetically diverse reductive dehalogenase-homologous genes in deep subseafloor sedimentary metagenomes.</title>
        <authorList>
            <person name="Kawai M."/>
            <person name="Futagami T."/>
            <person name="Toyoda A."/>
            <person name="Takaki Y."/>
            <person name="Nishi S."/>
            <person name="Hori S."/>
            <person name="Arai W."/>
            <person name="Tsubouchi T."/>
            <person name="Morono Y."/>
            <person name="Uchiyama I."/>
            <person name="Ito T."/>
            <person name="Fujiyama A."/>
            <person name="Inagaki F."/>
            <person name="Takami H."/>
        </authorList>
    </citation>
    <scope>NUCLEOTIDE SEQUENCE</scope>
    <source>
        <strain evidence="1">Expedition CK06-06</strain>
    </source>
</reference>
<name>X1SXX7_9ZZZZ</name>
<accession>X1SXX7</accession>
<proteinExistence type="predicted"/>
<organism evidence="1">
    <name type="scientific">marine sediment metagenome</name>
    <dbReference type="NCBI Taxonomy" id="412755"/>
    <lineage>
        <taxon>unclassified sequences</taxon>
        <taxon>metagenomes</taxon>
        <taxon>ecological metagenomes</taxon>
    </lineage>
</organism>
<gene>
    <name evidence="1" type="ORF">S12H4_41034</name>
</gene>
<sequence>KVLDGVYPGKPIRYPVADKGRFVPLEKGTYLESLLGRKSIDVGDETISPEPK</sequence>
<evidence type="ECO:0000313" key="1">
    <source>
        <dbReference type="EMBL" id="GAI97932.1"/>
    </source>
</evidence>
<comment type="caution">
    <text evidence="1">The sequence shown here is derived from an EMBL/GenBank/DDBJ whole genome shotgun (WGS) entry which is preliminary data.</text>
</comment>
<dbReference type="AlphaFoldDB" id="X1SXX7"/>